<dbReference type="Pfam" id="PF01183">
    <property type="entry name" value="Glyco_hydro_25"/>
    <property type="match status" value="1"/>
</dbReference>
<feature type="signal peptide" evidence="3">
    <location>
        <begin position="1"/>
        <end position="26"/>
    </location>
</feature>
<dbReference type="SUPFAM" id="SSF82057">
    <property type="entry name" value="Prokaryotic SH3-related domain"/>
    <property type="match status" value="1"/>
</dbReference>
<dbReference type="InterPro" id="IPR025987">
    <property type="entry name" value="GW_dom"/>
</dbReference>
<dbReference type="SUPFAM" id="SSF51445">
    <property type="entry name" value="(Trans)glycosidases"/>
    <property type="match status" value="1"/>
</dbReference>
<keyword evidence="2 3" id="KW-0732">Signal</keyword>
<sequence>MKIKSLLLVGLSVGIMGLIHSDDAQASSPWVNITDKSVPRTDFVDISSHNGVPTVAEFKIMKSYGVKGVMVKLTEATSYRNPYAASQIANAKAAGMRIGGYHYSWYANPAQARIEGQYFAQFAKELGLSKNTPMADDLEEPSMISVNSNGRVNANVAAFRSGVASKGYTNNVLYTYASYSTQTNLNQDAYGKRKIWMASYPFTPSKQYLWHTDLGMWQFNSNMHFPNVRGTFDANIDYTGVMTPAKPKPKPVKKVNPTTLKKQMKFNQKNRTDGLYAQAPYGYGGAKFVGRPKHGAVVNVEKQEKASNGVIWYYGKVNGQYAWFDAKSVVNVPKKRVVIKTVVSNQTTRRDGLFVNAPYGQKNAQFVGRMPHNVKIEVEKQKTTASKVLWYYGKVNGKYVWFDATAVAGPVKLNTQNVNKTYVSRQFGRKDGMYMYTPFGYRDAKYAGRMPNNVRIYVDKKLTTSNNVVWYYGQVNGKYVWFDSKAVVAPSNLKTTPVNKTYVTSQFGRKDGMYMYTPFGYSDAHYAGRMPNDVRVYVDKKFTTSNNVVWYYGQVNGKYVWFDSKAVVAPSNLKTTPVNKTYVTNQAGRKDGMYVNAPFQYRDAKYAGRVPNNRAILVEKKFTDAKKVVWYYGKVNGYYVWVDSRSVKAQAVAPVKKAAPKKVVKKTTPKKVVKKAPAKKTASVLDLEKVNAQQVDADFVFNQAKRQDDLYKFSPRGEAGSEKLRKAVDGEVVHVIGQFVAEDDTIWYNTEINGESVWFEAKAGRLDV</sequence>
<dbReference type="Proteomes" id="UP001526225">
    <property type="component" value="Unassembled WGS sequence"/>
</dbReference>
<evidence type="ECO:0000256" key="3">
    <source>
        <dbReference type="SAM" id="SignalP"/>
    </source>
</evidence>
<dbReference type="PANTHER" id="PTHR34135">
    <property type="entry name" value="LYSOZYME"/>
    <property type="match status" value="1"/>
</dbReference>
<dbReference type="InterPro" id="IPR002053">
    <property type="entry name" value="Glyco_hydro_25"/>
</dbReference>
<comment type="similarity">
    <text evidence="1">Belongs to the glycosyl hydrolase 25 family.</text>
</comment>
<feature type="domain" description="GW" evidence="4">
    <location>
        <begin position="494"/>
        <end position="572"/>
    </location>
</feature>
<name>A0ABT3E586_9LACO</name>
<accession>A0ABT3E586</accession>
<dbReference type="Gene3D" id="3.20.20.80">
    <property type="entry name" value="Glycosidases"/>
    <property type="match status" value="1"/>
</dbReference>
<feature type="domain" description="GW" evidence="4">
    <location>
        <begin position="574"/>
        <end position="652"/>
    </location>
</feature>
<dbReference type="PROSITE" id="PS51780">
    <property type="entry name" value="GW"/>
    <property type="match status" value="4"/>
</dbReference>
<dbReference type="Gene3D" id="2.30.30.170">
    <property type="match status" value="4"/>
</dbReference>
<dbReference type="InterPro" id="IPR038200">
    <property type="entry name" value="GW_dom_sf"/>
</dbReference>
<feature type="domain" description="GW" evidence="4">
    <location>
        <begin position="256"/>
        <end position="334"/>
    </location>
</feature>
<dbReference type="PANTHER" id="PTHR34135:SF2">
    <property type="entry name" value="LYSOZYME"/>
    <property type="match status" value="1"/>
</dbReference>
<protein>
    <submittedName>
        <fullName evidence="5">GH25 family lysozyme</fullName>
    </submittedName>
</protein>
<organism evidence="5 6">
    <name type="scientific">Weissella ceti</name>
    <dbReference type="NCBI Taxonomy" id="759620"/>
    <lineage>
        <taxon>Bacteria</taxon>
        <taxon>Bacillati</taxon>
        <taxon>Bacillota</taxon>
        <taxon>Bacilli</taxon>
        <taxon>Lactobacillales</taxon>
        <taxon>Lactobacillaceae</taxon>
        <taxon>Weissella</taxon>
    </lineage>
</organism>
<evidence type="ECO:0000259" key="4">
    <source>
        <dbReference type="PROSITE" id="PS51780"/>
    </source>
</evidence>
<evidence type="ECO:0000256" key="2">
    <source>
        <dbReference type="ARBA" id="ARBA00022729"/>
    </source>
</evidence>
<feature type="domain" description="GW" evidence="4">
    <location>
        <begin position="414"/>
        <end position="492"/>
    </location>
</feature>
<reference evidence="5 6" key="1">
    <citation type="submission" date="2022-10" db="EMBL/GenBank/DDBJ databases">
        <title>Weissella fermenti sp. nov., isolated from fermented cabbage.</title>
        <authorList>
            <person name="Lee J.K."/>
            <person name="Baek J.H."/>
            <person name="Choi D.G."/>
            <person name="Kim J.M."/>
            <person name="Jeon C.O."/>
        </authorList>
    </citation>
    <scope>NUCLEOTIDE SEQUENCE [LARGE SCALE GENOMIC DNA]</scope>
    <source>
        <strain evidence="5 6">KACC 18534</strain>
    </source>
</reference>
<feature type="chain" id="PRO_5045249215" evidence="3">
    <location>
        <begin position="27"/>
        <end position="768"/>
    </location>
</feature>
<gene>
    <name evidence="5" type="ORF">OIT44_03115</name>
</gene>
<proteinExistence type="inferred from homology"/>
<comment type="caution">
    <text evidence="5">The sequence shown here is derived from an EMBL/GenBank/DDBJ whole genome shotgun (WGS) entry which is preliminary data.</text>
</comment>
<dbReference type="EMBL" id="JAOZFE010000002">
    <property type="protein sequence ID" value="MCW0953062.1"/>
    <property type="molecule type" value="Genomic_DNA"/>
</dbReference>
<evidence type="ECO:0000313" key="6">
    <source>
        <dbReference type="Proteomes" id="UP001526225"/>
    </source>
</evidence>
<keyword evidence="6" id="KW-1185">Reference proteome</keyword>
<dbReference type="CDD" id="cd06522">
    <property type="entry name" value="GH25_AtlA-like"/>
    <property type="match status" value="1"/>
</dbReference>
<dbReference type="PROSITE" id="PS51904">
    <property type="entry name" value="GLYCOSYL_HYDROL_F25_2"/>
    <property type="match status" value="1"/>
</dbReference>
<dbReference type="InterPro" id="IPR017853">
    <property type="entry name" value="GH"/>
</dbReference>
<evidence type="ECO:0000256" key="1">
    <source>
        <dbReference type="ARBA" id="ARBA00010646"/>
    </source>
</evidence>
<dbReference type="RefSeq" id="WP_213408475.1">
    <property type="nucleotide sequence ID" value="NZ_CP074441.1"/>
</dbReference>
<evidence type="ECO:0000313" key="5">
    <source>
        <dbReference type="EMBL" id="MCW0953062.1"/>
    </source>
</evidence>